<organism evidence="1 2">
    <name type="scientific">Shimazuella alba</name>
    <dbReference type="NCBI Taxonomy" id="2690964"/>
    <lineage>
        <taxon>Bacteria</taxon>
        <taxon>Bacillati</taxon>
        <taxon>Bacillota</taxon>
        <taxon>Bacilli</taxon>
        <taxon>Bacillales</taxon>
        <taxon>Thermoactinomycetaceae</taxon>
        <taxon>Shimazuella</taxon>
    </lineage>
</organism>
<accession>A0A6I4VRA1</accession>
<proteinExistence type="predicted"/>
<dbReference type="Proteomes" id="UP000430692">
    <property type="component" value="Unassembled WGS sequence"/>
</dbReference>
<dbReference type="AlphaFoldDB" id="A0A6I4VRA1"/>
<gene>
    <name evidence="1" type="ORF">GSM42_10670</name>
</gene>
<keyword evidence="2" id="KW-1185">Reference proteome</keyword>
<name>A0A6I4VRA1_9BACL</name>
<sequence length="80" mass="8934">MLDQIKSVRVLPNGDEFVVEVELLDSSKITLYPQEGGRFSEGNERGKLFASQHGDKLVLFAGRRTAHYNAETGERILQNG</sequence>
<evidence type="ECO:0000313" key="2">
    <source>
        <dbReference type="Proteomes" id="UP000430692"/>
    </source>
</evidence>
<dbReference type="EMBL" id="WUUL01000006">
    <property type="protein sequence ID" value="MXQ54169.1"/>
    <property type="molecule type" value="Genomic_DNA"/>
</dbReference>
<protein>
    <submittedName>
        <fullName evidence="1">Uncharacterized protein</fullName>
    </submittedName>
</protein>
<reference evidence="1 2" key="1">
    <citation type="submission" date="2019-12" db="EMBL/GenBank/DDBJ databases">
        <title>Whole-genome analyses of novel actinobacteria.</title>
        <authorList>
            <person name="Sahin N."/>
            <person name="Saygin H."/>
        </authorList>
    </citation>
    <scope>NUCLEOTIDE SEQUENCE [LARGE SCALE GENOMIC DNA]</scope>
    <source>
        <strain evidence="1 2">KC615</strain>
    </source>
</reference>
<comment type="caution">
    <text evidence="1">The sequence shown here is derived from an EMBL/GenBank/DDBJ whole genome shotgun (WGS) entry which is preliminary data.</text>
</comment>
<evidence type="ECO:0000313" key="1">
    <source>
        <dbReference type="EMBL" id="MXQ54169.1"/>
    </source>
</evidence>
<dbReference type="RefSeq" id="WP_160801525.1">
    <property type="nucleotide sequence ID" value="NZ_WUUL01000006.1"/>
</dbReference>